<reference evidence="6 7" key="1">
    <citation type="submission" date="2020-06" db="EMBL/GenBank/DDBJ databases">
        <authorList>
            <person name="Li R."/>
            <person name="Bekaert M."/>
        </authorList>
    </citation>
    <scope>NUCLEOTIDE SEQUENCE [LARGE SCALE GENOMIC DNA]</scope>
    <source>
        <strain evidence="7">wild</strain>
    </source>
</reference>
<dbReference type="SUPFAM" id="SSF50494">
    <property type="entry name" value="Trypsin-like serine proteases"/>
    <property type="match status" value="1"/>
</dbReference>
<accession>A0A6J8DU71</accession>
<dbReference type="InterPro" id="IPR050430">
    <property type="entry name" value="Peptidase_S1"/>
</dbReference>
<dbReference type="GO" id="GO:0006508">
    <property type="term" value="P:proteolysis"/>
    <property type="evidence" value="ECO:0007669"/>
    <property type="project" value="UniProtKB-KW"/>
</dbReference>
<dbReference type="GO" id="GO:0004252">
    <property type="term" value="F:serine-type endopeptidase activity"/>
    <property type="evidence" value="ECO:0007669"/>
    <property type="project" value="InterPro"/>
</dbReference>
<evidence type="ECO:0000313" key="6">
    <source>
        <dbReference type="EMBL" id="CAC5412188.1"/>
    </source>
</evidence>
<sequence>MSSSLSLSGSISAITLATGNPDEFAGQTCEITGWGRTCGTCKYFTKTKSDRTCGTCNNITKTNAGVNCGTCGLPTTLQSLSMQVLRNSECKNYWSANNIIDGHICVFQGTGFSACNGDSGGPMVCSGQLAGVTSWGQSGCPGSRPSVYTRIGVYKNWMDYVIASNS</sequence>
<evidence type="ECO:0000256" key="2">
    <source>
        <dbReference type="ARBA" id="ARBA00022801"/>
    </source>
</evidence>
<dbReference type="OrthoDB" id="6274970at2759"/>
<dbReference type="AlphaFoldDB" id="A0A6J8DU71"/>
<evidence type="ECO:0000256" key="3">
    <source>
        <dbReference type="ARBA" id="ARBA00022825"/>
    </source>
</evidence>
<evidence type="ECO:0000259" key="5">
    <source>
        <dbReference type="PROSITE" id="PS50240"/>
    </source>
</evidence>
<keyword evidence="3" id="KW-0720">Serine protease</keyword>
<keyword evidence="1" id="KW-0645">Protease</keyword>
<evidence type="ECO:0000313" key="7">
    <source>
        <dbReference type="Proteomes" id="UP000507470"/>
    </source>
</evidence>
<dbReference type="PROSITE" id="PS50240">
    <property type="entry name" value="TRYPSIN_DOM"/>
    <property type="match status" value="1"/>
</dbReference>
<dbReference type="PROSITE" id="PS00135">
    <property type="entry name" value="TRYPSIN_SER"/>
    <property type="match status" value="1"/>
</dbReference>
<organism evidence="6 7">
    <name type="scientific">Mytilus coruscus</name>
    <name type="common">Sea mussel</name>
    <dbReference type="NCBI Taxonomy" id="42192"/>
    <lineage>
        <taxon>Eukaryota</taxon>
        <taxon>Metazoa</taxon>
        <taxon>Spiralia</taxon>
        <taxon>Lophotrochozoa</taxon>
        <taxon>Mollusca</taxon>
        <taxon>Bivalvia</taxon>
        <taxon>Autobranchia</taxon>
        <taxon>Pteriomorphia</taxon>
        <taxon>Mytilida</taxon>
        <taxon>Mytiloidea</taxon>
        <taxon>Mytilidae</taxon>
        <taxon>Mytilinae</taxon>
        <taxon>Mytilus</taxon>
    </lineage>
</organism>
<protein>
    <submittedName>
        <fullName evidence="6">CTRL</fullName>
        <ecNumber evidence="6">3.4.21.-</ecNumber>
    </submittedName>
</protein>
<dbReference type="PANTHER" id="PTHR24276">
    <property type="entry name" value="POLYSERASE-RELATED"/>
    <property type="match status" value="1"/>
</dbReference>
<dbReference type="Gene3D" id="2.40.10.10">
    <property type="entry name" value="Trypsin-like serine proteases"/>
    <property type="match status" value="1"/>
</dbReference>
<dbReference type="EC" id="3.4.21.-" evidence="6"/>
<dbReference type="PANTHER" id="PTHR24276:SF98">
    <property type="entry name" value="FI18310P1-RELATED"/>
    <property type="match status" value="1"/>
</dbReference>
<dbReference type="InterPro" id="IPR043504">
    <property type="entry name" value="Peptidase_S1_PA_chymotrypsin"/>
</dbReference>
<gene>
    <name evidence="6" type="ORF">MCOR_45198</name>
</gene>
<feature type="domain" description="Peptidase S1" evidence="5">
    <location>
        <begin position="1"/>
        <end position="163"/>
    </location>
</feature>
<dbReference type="Proteomes" id="UP000507470">
    <property type="component" value="Unassembled WGS sequence"/>
</dbReference>
<evidence type="ECO:0000256" key="1">
    <source>
        <dbReference type="ARBA" id="ARBA00022670"/>
    </source>
</evidence>
<name>A0A6J8DU71_MYTCO</name>
<keyword evidence="7" id="KW-1185">Reference proteome</keyword>
<evidence type="ECO:0000256" key="4">
    <source>
        <dbReference type="ARBA" id="ARBA00023157"/>
    </source>
</evidence>
<keyword evidence="2 6" id="KW-0378">Hydrolase</keyword>
<dbReference type="EMBL" id="CACVKT020007991">
    <property type="protein sequence ID" value="CAC5412188.1"/>
    <property type="molecule type" value="Genomic_DNA"/>
</dbReference>
<dbReference type="InterPro" id="IPR001254">
    <property type="entry name" value="Trypsin_dom"/>
</dbReference>
<dbReference type="Pfam" id="PF00089">
    <property type="entry name" value="Trypsin"/>
    <property type="match status" value="1"/>
</dbReference>
<keyword evidence="4" id="KW-1015">Disulfide bond</keyword>
<dbReference type="InterPro" id="IPR033116">
    <property type="entry name" value="TRYPSIN_SER"/>
</dbReference>
<dbReference type="InterPro" id="IPR009003">
    <property type="entry name" value="Peptidase_S1_PA"/>
</dbReference>
<dbReference type="FunFam" id="2.40.10.10:FF:000036">
    <property type="entry name" value="Trypsin beta"/>
    <property type="match status" value="1"/>
</dbReference>
<proteinExistence type="predicted"/>
<dbReference type="SMART" id="SM00020">
    <property type="entry name" value="Tryp_SPc"/>
    <property type="match status" value="1"/>
</dbReference>